<protein>
    <recommendedName>
        <fullName evidence="4">DUF3137 domain-containing protein</fullName>
    </recommendedName>
</protein>
<dbReference type="RefSeq" id="WP_091525432.1">
    <property type="nucleotide sequence ID" value="NZ_LT629772.1"/>
</dbReference>
<sequence>MENVGVLTLVLFVVIIAIGVALGFLTRRRRRQRQQEVGRFAASRGWQFIDRDDSYSHRWQGKPFASRGMAHNIIIGQHRGRSFCTFAYHYTTTSHTGQVNTTQSHDFVIFAIALPAPVPEFSVEAEGIFGGKVAEALGFERIDSGDPDFDNTFKVKSDNPRFGALLLQPPLLQMLKSTGPWDWRLTGQDMLSYQKGHLAPELVQPRLDLMCDVLDRIPNDAWRR</sequence>
<keyword evidence="1" id="KW-0472">Membrane</keyword>
<dbReference type="STRING" id="630515.SAMN04489812_2627"/>
<keyword evidence="1" id="KW-0812">Transmembrane</keyword>
<dbReference type="AlphaFoldDB" id="A0A1H1U3Y6"/>
<evidence type="ECO:0000313" key="2">
    <source>
        <dbReference type="EMBL" id="SDS67074.1"/>
    </source>
</evidence>
<dbReference type="EMBL" id="LT629772">
    <property type="protein sequence ID" value="SDS67074.1"/>
    <property type="molecule type" value="Genomic_DNA"/>
</dbReference>
<dbReference type="OrthoDB" id="190895at2"/>
<keyword evidence="3" id="KW-1185">Reference proteome</keyword>
<evidence type="ECO:0000256" key="1">
    <source>
        <dbReference type="SAM" id="Phobius"/>
    </source>
</evidence>
<reference evidence="2 3" key="1">
    <citation type="submission" date="2016-10" db="EMBL/GenBank/DDBJ databases">
        <authorList>
            <person name="de Groot N.N."/>
        </authorList>
    </citation>
    <scope>NUCLEOTIDE SEQUENCE [LARGE SCALE GENOMIC DNA]</scope>
    <source>
        <strain evidence="2 3">DSM 21800</strain>
    </source>
</reference>
<evidence type="ECO:0008006" key="4">
    <source>
        <dbReference type="Google" id="ProtNLM"/>
    </source>
</evidence>
<keyword evidence="1" id="KW-1133">Transmembrane helix</keyword>
<name>A0A1H1U3Y6_9ACTN</name>
<gene>
    <name evidence="2" type="ORF">SAMN04489812_2627</name>
</gene>
<organism evidence="2 3">
    <name type="scientific">Microlunatus soli</name>
    <dbReference type="NCBI Taxonomy" id="630515"/>
    <lineage>
        <taxon>Bacteria</taxon>
        <taxon>Bacillati</taxon>
        <taxon>Actinomycetota</taxon>
        <taxon>Actinomycetes</taxon>
        <taxon>Propionibacteriales</taxon>
        <taxon>Propionibacteriaceae</taxon>
        <taxon>Microlunatus</taxon>
    </lineage>
</organism>
<proteinExistence type="predicted"/>
<evidence type="ECO:0000313" key="3">
    <source>
        <dbReference type="Proteomes" id="UP000199103"/>
    </source>
</evidence>
<dbReference type="Proteomes" id="UP000199103">
    <property type="component" value="Chromosome I"/>
</dbReference>
<accession>A0A1H1U3Y6</accession>
<feature type="transmembrane region" description="Helical" evidence="1">
    <location>
        <begin position="6"/>
        <end position="25"/>
    </location>
</feature>